<keyword evidence="4" id="KW-1185">Reference proteome</keyword>
<dbReference type="EMBL" id="FZOD01000017">
    <property type="protein sequence ID" value="SNS81852.1"/>
    <property type="molecule type" value="Genomic_DNA"/>
</dbReference>
<feature type="region of interest" description="Disordered" evidence="1">
    <location>
        <begin position="187"/>
        <end position="247"/>
    </location>
</feature>
<name>A0A239HKL6_9ACTN</name>
<dbReference type="Proteomes" id="UP000198282">
    <property type="component" value="Unassembled WGS sequence"/>
</dbReference>
<evidence type="ECO:0000313" key="3">
    <source>
        <dbReference type="EMBL" id="SNS81852.1"/>
    </source>
</evidence>
<dbReference type="InterPro" id="IPR001959">
    <property type="entry name" value="Transposase"/>
</dbReference>
<evidence type="ECO:0000259" key="2">
    <source>
        <dbReference type="Pfam" id="PF01385"/>
    </source>
</evidence>
<dbReference type="Pfam" id="PF01385">
    <property type="entry name" value="OrfB_IS605"/>
    <property type="match status" value="1"/>
</dbReference>
<accession>A0A239HKL6</accession>
<evidence type="ECO:0000256" key="1">
    <source>
        <dbReference type="SAM" id="MobiDB-lite"/>
    </source>
</evidence>
<dbReference type="AlphaFoldDB" id="A0A239HKL6"/>
<feature type="compositionally biased region" description="Polar residues" evidence="1">
    <location>
        <begin position="187"/>
        <end position="198"/>
    </location>
</feature>
<sequence>MPQASKLRIVRLSAKWGAVTVPLVGRVRFRWTKALPGIGKNSPAGKVTGARVVKEANGWHIVFRTEQHVPHPTPHRGPKVGMDRGITVPLALSTGEKLRHKPWLAPGERERLLRLERTAARRRAARIKGEPVSNRLARTYDQIARLRAKAKRRAYDWQHQTTTALARKYSAIVVEDLHITNMTRSAAGTATAPGTNVAQKRYRGAGRRQSRKSRGSRSATGHGVRGRRRGPPSMVQKSPPVASRHGA</sequence>
<reference evidence="3 4" key="1">
    <citation type="submission" date="2017-06" db="EMBL/GenBank/DDBJ databases">
        <authorList>
            <person name="Kim H.J."/>
            <person name="Triplett B.A."/>
        </authorList>
    </citation>
    <scope>NUCLEOTIDE SEQUENCE [LARGE SCALE GENOMIC DNA]</scope>
    <source>
        <strain evidence="3 4">CGMCC 4.2132</strain>
    </source>
</reference>
<protein>
    <submittedName>
        <fullName evidence="3">Putative transposase</fullName>
    </submittedName>
</protein>
<feature type="compositionally biased region" description="Basic residues" evidence="1">
    <location>
        <begin position="200"/>
        <end position="215"/>
    </location>
</feature>
<gene>
    <name evidence="3" type="ORF">SAMN05216276_10179</name>
</gene>
<organism evidence="3 4">
    <name type="scientific">Streptosporangium subroseum</name>
    <dbReference type="NCBI Taxonomy" id="106412"/>
    <lineage>
        <taxon>Bacteria</taxon>
        <taxon>Bacillati</taxon>
        <taxon>Actinomycetota</taxon>
        <taxon>Actinomycetes</taxon>
        <taxon>Streptosporangiales</taxon>
        <taxon>Streptosporangiaceae</taxon>
        <taxon>Streptosporangium</taxon>
    </lineage>
</organism>
<feature type="domain" description="Probable transposase IS891/IS1136/IS1341" evidence="2">
    <location>
        <begin position="63"/>
        <end position="185"/>
    </location>
</feature>
<evidence type="ECO:0000313" key="4">
    <source>
        <dbReference type="Proteomes" id="UP000198282"/>
    </source>
</evidence>
<proteinExistence type="predicted"/>